<gene>
    <name evidence="9" type="primary">htrB</name>
    <name evidence="9" type="ORF">CARN8_1560004</name>
</gene>
<reference evidence="9" key="1">
    <citation type="submission" date="2018-10" db="EMBL/GenBank/DDBJ databases">
        <authorList>
            <person name="Plewniak F."/>
        </authorList>
    </citation>
    <scope>NUCLEOTIDE SEQUENCE</scope>
</reference>
<keyword evidence="8" id="KW-0812">Transmembrane</keyword>
<dbReference type="GO" id="GO:1901137">
    <property type="term" value="P:carbohydrate derivative biosynthetic process"/>
    <property type="evidence" value="ECO:0007669"/>
    <property type="project" value="UniProtKB-ARBA"/>
</dbReference>
<name>A0A3P3ZLW1_9ZZZZ</name>
<evidence type="ECO:0000256" key="6">
    <source>
        <dbReference type="ARBA" id="ARBA00023315"/>
    </source>
</evidence>
<keyword evidence="2" id="KW-1003">Cell membrane</keyword>
<dbReference type="GO" id="GO:0008610">
    <property type="term" value="P:lipid biosynthetic process"/>
    <property type="evidence" value="ECO:0007669"/>
    <property type="project" value="UniProtKB-ARBA"/>
</dbReference>
<evidence type="ECO:0000256" key="1">
    <source>
        <dbReference type="ARBA" id="ARBA00004533"/>
    </source>
</evidence>
<dbReference type="InterPro" id="IPR004960">
    <property type="entry name" value="LipA_acyltrans"/>
</dbReference>
<accession>A0A3P3ZLW1</accession>
<sequence>MMRLIFFPLWLLHWLPLKALWIPGRLLGSLAFALARERRRVTLINLTLCFPQWSDAQCFPQWSDAQRRQVALGHFQGFVTSALALGIAWFASERRLRALIHFQGLEQVRHAQTKGPVILLTPHFFGVDTIGPFLTLDFDVITINSKIKHPTLDTLIRERRLRWGKGLIFARQDSLRSVLRAFKPGWLLYYLPDQDFGPKDSLFVDFFKVKAATVPALARMTKLAKASVVPCVVHLNFEAGRFEVTFFPPWEYFPSGDDGADTRRMNHFIEDRILEQPANYLWSHKRFKTRPPGEPSPYDGPSPPQSTQ</sequence>
<dbReference type="GO" id="GO:0005886">
    <property type="term" value="C:plasma membrane"/>
    <property type="evidence" value="ECO:0007669"/>
    <property type="project" value="UniProtKB-SubCell"/>
</dbReference>
<feature type="compositionally biased region" description="Pro residues" evidence="7">
    <location>
        <begin position="292"/>
        <end position="308"/>
    </location>
</feature>
<evidence type="ECO:0000256" key="3">
    <source>
        <dbReference type="ARBA" id="ARBA00022519"/>
    </source>
</evidence>
<comment type="subcellular location">
    <subcellularLocation>
        <location evidence="1">Cell inner membrane</location>
    </subcellularLocation>
</comment>
<evidence type="ECO:0000256" key="2">
    <source>
        <dbReference type="ARBA" id="ARBA00022475"/>
    </source>
</evidence>
<dbReference type="Pfam" id="PF03279">
    <property type="entry name" value="Lip_A_acyltrans"/>
    <property type="match status" value="1"/>
</dbReference>
<dbReference type="PANTHER" id="PTHR30606:SF9">
    <property type="entry name" value="LIPID A BIOSYNTHESIS LAUROYLTRANSFERASE"/>
    <property type="match status" value="1"/>
</dbReference>
<keyword evidence="8" id="KW-1133">Transmembrane helix</keyword>
<dbReference type="AlphaFoldDB" id="A0A3P3ZLW1"/>
<keyword evidence="4 9" id="KW-0808">Transferase</keyword>
<feature type="region of interest" description="Disordered" evidence="7">
    <location>
        <begin position="286"/>
        <end position="308"/>
    </location>
</feature>
<keyword evidence="3" id="KW-0997">Cell inner membrane</keyword>
<dbReference type="PIRSF" id="PIRSF026649">
    <property type="entry name" value="MsbB"/>
    <property type="match status" value="1"/>
</dbReference>
<evidence type="ECO:0000313" key="9">
    <source>
        <dbReference type="EMBL" id="VAY86947.1"/>
    </source>
</evidence>
<evidence type="ECO:0000256" key="4">
    <source>
        <dbReference type="ARBA" id="ARBA00022679"/>
    </source>
</evidence>
<dbReference type="CDD" id="cd07984">
    <property type="entry name" value="LPLAT_LABLAT-like"/>
    <property type="match status" value="1"/>
</dbReference>
<protein>
    <submittedName>
        <fullName evidence="9">Lipid A biosynthesis lauroyl acyltransferase</fullName>
        <ecNumber evidence="9">2.3.1.-</ecNumber>
    </submittedName>
</protein>
<evidence type="ECO:0000256" key="8">
    <source>
        <dbReference type="SAM" id="Phobius"/>
    </source>
</evidence>
<dbReference type="EMBL" id="UOYP01000064">
    <property type="protein sequence ID" value="VAY86947.1"/>
    <property type="molecule type" value="Genomic_DNA"/>
</dbReference>
<dbReference type="EC" id="2.3.1.-" evidence="9"/>
<proteinExistence type="predicted"/>
<evidence type="ECO:0000256" key="5">
    <source>
        <dbReference type="ARBA" id="ARBA00023136"/>
    </source>
</evidence>
<feature type="transmembrane region" description="Helical" evidence="8">
    <location>
        <begin position="71"/>
        <end position="91"/>
    </location>
</feature>
<organism evidence="9">
    <name type="scientific">mine drainage metagenome</name>
    <dbReference type="NCBI Taxonomy" id="410659"/>
    <lineage>
        <taxon>unclassified sequences</taxon>
        <taxon>metagenomes</taxon>
        <taxon>ecological metagenomes</taxon>
    </lineage>
</organism>
<keyword evidence="5 8" id="KW-0472">Membrane</keyword>
<dbReference type="GO" id="GO:0016746">
    <property type="term" value="F:acyltransferase activity"/>
    <property type="evidence" value="ECO:0007669"/>
    <property type="project" value="UniProtKB-KW"/>
</dbReference>
<keyword evidence="6 9" id="KW-0012">Acyltransferase</keyword>
<dbReference type="PANTHER" id="PTHR30606">
    <property type="entry name" value="LIPID A BIOSYNTHESIS LAUROYL ACYLTRANSFERASE"/>
    <property type="match status" value="1"/>
</dbReference>
<evidence type="ECO:0000256" key="7">
    <source>
        <dbReference type="SAM" id="MobiDB-lite"/>
    </source>
</evidence>